<proteinExistence type="predicted"/>
<evidence type="ECO:0000256" key="3">
    <source>
        <dbReference type="SAM" id="SignalP"/>
    </source>
</evidence>
<keyword evidence="2" id="KW-0604">Photosystem II</keyword>
<feature type="chain" id="PRO_5043555292" evidence="3">
    <location>
        <begin position="23"/>
        <end position="351"/>
    </location>
</feature>
<sequence>MRLIHRLVAAAAAAALTAATSASPVQDAVERPAVMTQLASRSVLLGAAKAGDRLVAVGERGIVVLSDDVGRTWRQAQVPVAVTLTAVRFADAHNGFAIGHAGVVLVTSDGGETWHRRLDGNQAARIVLKEAQADGDAGALREAQRLVDDGADKPFFDLHVFDARRMLAVGAYNLAFYTDDGGTTWHSWGRRLPNPKALHWYALRVQGQTMLVAGEQGLVLRSDDAGATFRRITTPYHGSFFAAELSGPQDMLLAGLRGNVWRSANGGTSWTKLVGASTASISATAPRGDGQVLLATMGGELMTASLNESTDTLTAVRNGMSPLFALLPLDADQVLLLNGQGATVLKTKATK</sequence>
<feature type="domain" description="Photosynthesis system II assembly factor Ycf48/Hcf136-like" evidence="4">
    <location>
        <begin position="151"/>
        <end position="293"/>
    </location>
</feature>
<reference evidence="5" key="1">
    <citation type="submission" date="2023-07" db="EMBL/GenBank/DDBJ databases">
        <title>Sorghum-associated microbial communities from plants grown in Nebraska, USA.</title>
        <authorList>
            <person name="Schachtman D."/>
        </authorList>
    </citation>
    <scope>NUCLEOTIDE SEQUENCE</scope>
    <source>
        <strain evidence="5">DS3754</strain>
    </source>
</reference>
<dbReference type="Gene3D" id="2.130.10.10">
    <property type="entry name" value="YVTN repeat-like/Quinoprotein amine dehydrogenase"/>
    <property type="match status" value="2"/>
</dbReference>
<accession>A0AAW8D8F7</accession>
<dbReference type="Pfam" id="PF14870">
    <property type="entry name" value="PSII_BNR"/>
    <property type="match status" value="2"/>
</dbReference>
<comment type="caution">
    <text evidence="5">The sequence shown here is derived from an EMBL/GenBank/DDBJ whole genome shotgun (WGS) entry which is preliminary data.</text>
</comment>
<dbReference type="PANTHER" id="PTHR47199">
    <property type="entry name" value="PHOTOSYSTEM II STABILITY/ASSEMBLY FACTOR HCF136, CHLOROPLASTIC"/>
    <property type="match status" value="1"/>
</dbReference>
<gene>
    <name evidence="5" type="ORF">J2W31_006005</name>
</gene>
<dbReference type="InterPro" id="IPR028203">
    <property type="entry name" value="PSII_CF48-like_dom"/>
</dbReference>
<evidence type="ECO:0000256" key="2">
    <source>
        <dbReference type="ARBA" id="ARBA00023276"/>
    </source>
</evidence>
<dbReference type="SUPFAM" id="SSF110296">
    <property type="entry name" value="Oligoxyloglucan reducing end-specific cellobiohydrolase"/>
    <property type="match status" value="1"/>
</dbReference>
<organism evidence="5 6">
    <name type="scientific">Variovorax boronicumulans</name>
    <dbReference type="NCBI Taxonomy" id="436515"/>
    <lineage>
        <taxon>Bacteria</taxon>
        <taxon>Pseudomonadati</taxon>
        <taxon>Pseudomonadota</taxon>
        <taxon>Betaproteobacteria</taxon>
        <taxon>Burkholderiales</taxon>
        <taxon>Comamonadaceae</taxon>
        <taxon>Variovorax</taxon>
    </lineage>
</organism>
<evidence type="ECO:0000259" key="4">
    <source>
        <dbReference type="Pfam" id="PF14870"/>
    </source>
</evidence>
<dbReference type="InterPro" id="IPR015943">
    <property type="entry name" value="WD40/YVTN_repeat-like_dom_sf"/>
</dbReference>
<dbReference type="Proteomes" id="UP001242045">
    <property type="component" value="Unassembled WGS sequence"/>
</dbReference>
<protein>
    <submittedName>
        <fullName evidence="5">Photosystem II stability/assembly factor-like uncharacterized protein</fullName>
    </submittedName>
</protein>
<evidence type="ECO:0000256" key="1">
    <source>
        <dbReference type="ARBA" id="ARBA00022531"/>
    </source>
</evidence>
<evidence type="ECO:0000313" key="6">
    <source>
        <dbReference type="Proteomes" id="UP001242045"/>
    </source>
</evidence>
<keyword evidence="1" id="KW-0602">Photosynthesis</keyword>
<dbReference type="AlphaFoldDB" id="A0AAW8D8F7"/>
<dbReference type="GO" id="GO:0009523">
    <property type="term" value="C:photosystem II"/>
    <property type="evidence" value="ECO:0007669"/>
    <property type="project" value="UniProtKB-KW"/>
</dbReference>
<dbReference type="RefSeq" id="WP_307687005.1">
    <property type="nucleotide sequence ID" value="NZ_JAUSRD010000021.1"/>
</dbReference>
<feature type="domain" description="Photosynthesis system II assembly factor Ycf48/Hcf136-like" evidence="4">
    <location>
        <begin position="71"/>
        <end position="136"/>
    </location>
</feature>
<evidence type="ECO:0000313" key="5">
    <source>
        <dbReference type="EMBL" id="MDP9896864.1"/>
    </source>
</evidence>
<keyword evidence="3" id="KW-0732">Signal</keyword>
<dbReference type="GO" id="GO:0015979">
    <property type="term" value="P:photosynthesis"/>
    <property type="evidence" value="ECO:0007669"/>
    <property type="project" value="UniProtKB-KW"/>
</dbReference>
<feature type="signal peptide" evidence="3">
    <location>
        <begin position="1"/>
        <end position="22"/>
    </location>
</feature>
<dbReference type="EMBL" id="JAUSRD010000021">
    <property type="protein sequence ID" value="MDP9896864.1"/>
    <property type="molecule type" value="Genomic_DNA"/>
</dbReference>
<dbReference type="PANTHER" id="PTHR47199:SF2">
    <property type="entry name" value="PHOTOSYSTEM II STABILITY_ASSEMBLY FACTOR HCF136, CHLOROPLASTIC"/>
    <property type="match status" value="1"/>
</dbReference>
<name>A0AAW8D8F7_9BURK</name>